<accession>A0A9Y1BKL8</accession>
<gene>
    <name evidence="2" type="ORF">K9W45_12470</name>
</gene>
<dbReference type="EMBL" id="CP084166">
    <property type="protein sequence ID" value="UJG40635.1"/>
    <property type="molecule type" value="Genomic_DNA"/>
</dbReference>
<feature type="transmembrane region" description="Helical" evidence="1">
    <location>
        <begin position="12"/>
        <end position="34"/>
    </location>
</feature>
<evidence type="ECO:0000313" key="2">
    <source>
        <dbReference type="EMBL" id="UJG40635.1"/>
    </source>
</evidence>
<keyword evidence="1" id="KW-0472">Membrane</keyword>
<organism evidence="2">
    <name type="scientific">Candidatus Heimdallarchaeum aukensis</name>
    <dbReference type="NCBI Taxonomy" id="2876573"/>
    <lineage>
        <taxon>Archaea</taxon>
        <taxon>Promethearchaeati</taxon>
        <taxon>Candidatus Heimdallarchaeota</taxon>
        <taxon>Candidatus Heimdallarchaeia (ex Rinke et al. 2021) (nom. nud.)</taxon>
        <taxon>Candidatus Heimdallarchaeales</taxon>
        <taxon>Candidatus Heimdallarchaeaceae</taxon>
        <taxon>Candidatus Heimdallarchaeum</taxon>
    </lineage>
</organism>
<name>A0A9Y1BKL8_9ARCH</name>
<proteinExistence type="predicted"/>
<keyword evidence="1" id="KW-1133">Transmembrane helix</keyword>
<reference evidence="2" key="1">
    <citation type="journal article" date="2022" name="Nat. Microbiol.">
        <title>Unique mobile elements and scalable gene flow at the prokaryote-eukaryote boundary revealed by circularized Asgard archaea genomes.</title>
        <authorList>
            <person name="Wu F."/>
            <person name="Speth D.R."/>
            <person name="Philosof A."/>
            <person name="Cremiere A."/>
            <person name="Narayanan A."/>
            <person name="Barco R.A."/>
            <person name="Connon S.A."/>
            <person name="Amend J.P."/>
            <person name="Antoshechkin I.A."/>
            <person name="Orphan V.J."/>
        </authorList>
    </citation>
    <scope>NUCLEOTIDE SEQUENCE</scope>
    <source>
        <strain evidence="2">PM71</strain>
    </source>
</reference>
<keyword evidence="1" id="KW-0812">Transmembrane</keyword>
<sequence length="285" mass="32635">MKLNRKKGVSPIVATILMFTLILAAIGISLVYMFPSIIQFKDNSYNNSVRLYFSALDSNIQNLLVNPPPQAISFDYYQEDGSLYFDNSKVVYFTLYDTASSFSKSILAENLTRLVHKSTNVEDFEEGEHRYLKGPEDQDYLFINGSTKLYNDITVINETRTIFDPAYLYMSLYYRYSIDIDYKTEGTTEIFTIDIIHVSISTNSEFGVENTTKSISLEIEFSGTEKTSLEPIAFNSDLIGKANVYGEHHTLEEEQPVYVPVNENYSFHYLYVNIIKINININIIG</sequence>
<evidence type="ECO:0000256" key="1">
    <source>
        <dbReference type="SAM" id="Phobius"/>
    </source>
</evidence>
<dbReference type="Proteomes" id="UP001201020">
    <property type="component" value="Chromosome"/>
</dbReference>
<dbReference type="AlphaFoldDB" id="A0A9Y1BKL8"/>
<protein>
    <submittedName>
        <fullName evidence="2">Uncharacterized protein</fullName>
    </submittedName>
</protein>